<name>A0A3P6T9S9_DIBLA</name>
<sequence length="184" mass="20822">MACAEPHFVLPVVACVEQLPAALCATARRSGVVDCCFDLCGTPDLESMIAFCEVFYDWLALDPRHTVLFHAESAAALQRLLILLYSYACFCDSMERKNMNISRCIKEYISGYPNGSVRPSVAFLRYAEYMSLFSPYRRMGLLRATMSIHCIAIFNFPLFADSCISVFFKFYSYSPLRPIYTTAT</sequence>
<dbReference type="InterPro" id="IPR029021">
    <property type="entry name" value="Prot-tyrosine_phosphatase-like"/>
</dbReference>
<reference evidence="1 2" key="1">
    <citation type="submission" date="2018-11" db="EMBL/GenBank/DDBJ databases">
        <authorList>
            <consortium name="Pathogen Informatics"/>
        </authorList>
    </citation>
    <scope>NUCLEOTIDE SEQUENCE [LARGE SCALE GENOMIC DNA]</scope>
</reference>
<proteinExistence type="predicted"/>
<protein>
    <submittedName>
        <fullName evidence="1">Uncharacterized protein</fullName>
    </submittedName>
</protein>
<dbReference type="AlphaFoldDB" id="A0A3P6T9S9"/>
<evidence type="ECO:0000313" key="2">
    <source>
        <dbReference type="Proteomes" id="UP000281553"/>
    </source>
</evidence>
<dbReference type="OrthoDB" id="6273691at2759"/>
<gene>
    <name evidence="1" type="ORF">DILT_LOCUS2721</name>
</gene>
<evidence type="ECO:0000313" key="1">
    <source>
        <dbReference type="EMBL" id="VDK76120.1"/>
    </source>
</evidence>
<accession>A0A3P6T9S9</accession>
<dbReference type="Gene3D" id="3.90.190.10">
    <property type="entry name" value="Protein tyrosine phosphatase superfamily"/>
    <property type="match status" value="1"/>
</dbReference>
<dbReference type="Proteomes" id="UP000281553">
    <property type="component" value="Unassembled WGS sequence"/>
</dbReference>
<keyword evidence="2" id="KW-1185">Reference proteome</keyword>
<dbReference type="EMBL" id="UYRU01042531">
    <property type="protein sequence ID" value="VDK76120.1"/>
    <property type="molecule type" value="Genomic_DNA"/>
</dbReference>
<dbReference type="Gene3D" id="2.60.40.1110">
    <property type="match status" value="1"/>
</dbReference>
<organism evidence="1 2">
    <name type="scientific">Dibothriocephalus latus</name>
    <name type="common">Fish tapeworm</name>
    <name type="synonym">Diphyllobothrium latum</name>
    <dbReference type="NCBI Taxonomy" id="60516"/>
    <lineage>
        <taxon>Eukaryota</taxon>
        <taxon>Metazoa</taxon>
        <taxon>Spiralia</taxon>
        <taxon>Lophotrochozoa</taxon>
        <taxon>Platyhelminthes</taxon>
        <taxon>Cestoda</taxon>
        <taxon>Eucestoda</taxon>
        <taxon>Diphyllobothriidea</taxon>
        <taxon>Diphyllobothriidae</taxon>
        <taxon>Dibothriocephalus</taxon>
    </lineage>
</organism>